<dbReference type="PANTHER" id="PTHR23132:SF23">
    <property type="entry name" value="D-ALANINE--D-ALANINE LIGASE B"/>
    <property type="match status" value="1"/>
</dbReference>
<evidence type="ECO:0000256" key="11">
    <source>
        <dbReference type="ARBA" id="ARBA00022984"/>
    </source>
</evidence>
<keyword evidence="10" id="KW-0133">Cell shape</keyword>
<dbReference type="GO" id="GO:0005524">
    <property type="term" value="F:ATP binding"/>
    <property type="evidence" value="ECO:0007669"/>
    <property type="project" value="UniProtKB-UniRule"/>
</dbReference>
<keyword evidence="11" id="KW-0573">Peptidoglycan synthesis</keyword>
<evidence type="ECO:0000256" key="1">
    <source>
        <dbReference type="ARBA" id="ARBA00001936"/>
    </source>
</evidence>
<dbReference type="PROSITE" id="PS50975">
    <property type="entry name" value="ATP_GRASP"/>
    <property type="match status" value="1"/>
</dbReference>
<keyword evidence="6" id="KW-0963">Cytoplasm</keyword>
<dbReference type="GO" id="GO:0008360">
    <property type="term" value="P:regulation of cell shape"/>
    <property type="evidence" value="ECO:0007669"/>
    <property type="project" value="UniProtKB-KW"/>
</dbReference>
<dbReference type="InterPro" id="IPR000291">
    <property type="entry name" value="D-Ala_lig_Van_CS"/>
</dbReference>
<keyword evidence="12" id="KW-0961">Cell wall biogenesis/degradation</keyword>
<evidence type="ECO:0000256" key="3">
    <source>
        <dbReference type="ARBA" id="ARBA00004496"/>
    </source>
</evidence>
<dbReference type="InterPro" id="IPR013815">
    <property type="entry name" value="ATP_grasp_subdomain_1"/>
</dbReference>
<feature type="domain" description="ATP-grasp" evidence="16">
    <location>
        <begin position="214"/>
        <end position="422"/>
    </location>
</feature>
<evidence type="ECO:0000256" key="10">
    <source>
        <dbReference type="ARBA" id="ARBA00022960"/>
    </source>
</evidence>
<dbReference type="GO" id="GO:0008716">
    <property type="term" value="F:D-alanine-D-alanine ligase activity"/>
    <property type="evidence" value="ECO:0007669"/>
    <property type="project" value="UniProtKB-EC"/>
</dbReference>
<evidence type="ECO:0000259" key="16">
    <source>
        <dbReference type="PROSITE" id="PS50975"/>
    </source>
</evidence>
<evidence type="ECO:0000256" key="15">
    <source>
        <dbReference type="SAM" id="MobiDB-lite"/>
    </source>
</evidence>
<organism evidence="17 18">
    <name type="scientific">Sandaracinus amylolyticus</name>
    <dbReference type="NCBI Taxonomy" id="927083"/>
    <lineage>
        <taxon>Bacteria</taxon>
        <taxon>Pseudomonadati</taxon>
        <taxon>Myxococcota</taxon>
        <taxon>Polyangia</taxon>
        <taxon>Polyangiales</taxon>
        <taxon>Sandaracinaceae</taxon>
        <taxon>Sandaracinus</taxon>
    </lineage>
</organism>
<evidence type="ECO:0000256" key="6">
    <source>
        <dbReference type="ARBA" id="ARBA00022490"/>
    </source>
</evidence>
<dbReference type="GO" id="GO:0005737">
    <property type="term" value="C:cytoplasm"/>
    <property type="evidence" value="ECO:0007669"/>
    <property type="project" value="UniProtKB-SubCell"/>
</dbReference>
<evidence type="ECO:0000256" key="13">
    <source>
        <dbReference type="ARBA" id="ARBA00047614"/>
    </source>
</evidence>
<feature type="region of interest" description="Disordered" evidence="15">
    <location>
        <begin position="1"/>
        <end position="26"/>
    </location>
</feature>
<evidence type="ECO:0000256" key="9">
    <source>
        <dbReference type="ARBA" id="ARBA00022840"/>
    </source>
</evidence>
<comment type="catalytic activity">
    <reaction evidence="13">
        <text>2 D-alanine + ATP = D-alanyl-D-alanine + ADP + phosphate + H(+)</text>
        <dbReference type="Rhea" id="RHEA:11224"/>
        <dbReference type="ChEBI" id="CHEBI:15378"/>
        <dbReference type="ChEBI" id="CHEBI:30616"/>
        <dbReference type="ChEBI" id="CHEBI:43474"/>
        <dbReference type="ChEBI" id="CHEBI:57416"/>
        <dbReference type="ChEBI" id="CHEBI:57822"/>
        <dbReference type="ChEBI" id="CHEBI:456216"/>
        <dbReference type="EC" id="6.3.2.4"/>
    </reaction>
</comment>
<dbReference type="STRING" id="927083.DB32_008649"/>
<evidence type="ECO:0000256" key="7">
    <source>
        <dbReference type="ARBA" id="ARBA00022598"/>
    </source>
</evidence>
<dbReference type="GO" id="GO:0071555">
    <property type="term" value="P:cell wall organization"/>
    <property type="evidence" value="ECO:0007669"/>
    <property type="project" value="UniProtKB-KW"/>
</dbReference>
<dbReference type="PANTHER" id="PTHR23132">
    <property type="entry name" value="D-ALANINE--D-ALANINE LIGASE"/>
    <property type="match status" value="1"/>
</dbReference>
<sequence>MDTHRNSPSRRGATRAPSIVSLGGPSYPHSHRYGLAPRIVRALGTAVPGRFDAEVGPSMRGGAPGAPMRLPSSFGGALRTHMKSLGEGPRTTDVRTIGIAYDLKADFERVARRTLGDVEMPDDAFEEYDSDATVAAIEEALGANGYRTRRLGSGRSFLARAMQEPGDLVFNIAEGYGTRSREAHVPSALEMLGVPYTHSDPLTLALTLDKAMAKRVVASAGVPTPRFVVVENVEQLHDVPLAFPLIAKPLFEGSSMGVRKHSRVVDLYDLRELCGQLLADYREPVLVEEFCSGPEFTVGILGTGASAQVIGAMEIVPRNCAVEEFVYSLEVKRNYLEEVEYHVPPRRPDELVRAVEDVALAAYRALACRDVGRVDVRLGDDGEPKFLEVNPLPGLNPVTGDLVILARANGLGYADLIGRIVEGARERQGL</sequence>
<gene>
    <name evidence="17" type="ORF">DB32_008649</name>
</gene>
<dbReference type="GO" id="GO:0046872">
    <property type="term" value="F:metal ion binding"/>
    <property type="evidence" value="ECO:0007669"/>
    <property type="project" value="InterPro"/>
</dbReference>
<evidence type="ECO:0000313" key="18">
    <source>
        <dbReference type="Proteomes" id="UP000034883"/>
    </source>
</evidence>
<dbReference type="EMBL" id="CP011125">
    <property type="protein sequence ID" value="AKF11500.1"/>
    <property type="molecule type" value="Genomic_DNA"/>
</dbReference>
<dbReference type="InterPro" id="IPR016185">
    <property type="entry name" value="PreATP-grasp_dom_sf"/>
</dbReference>
<accession>A0A0F6WAD3</accession>
<dbReference type="InterPro" id="IPR011095">
    <property type="entry name" value="Dala_Dala_lig_C"/>
</dbReference>
<dbReference type="AlphaFoldDB" id="A0A0F6WAD3"/>
<evidence type="ECO:0000256" key="2">
    <source>
        <dbReference type="ARBA" id="ARBA00001946"/>
    </source>
</evidence>
<proteinExistence type="inferred from homology"/>
<keyword evidence="7 17" id="KW-0436">Ligase</keyword>
<dbReference type="Gene3D" id="3.30.1490.20">
    <property type="entry name" value="ATP-grasp fold, A domain"/>
    <property type="match status" value="1"/>
</dbReference>
<dbReference type="Pfam" id="PF07478">
    <property type="entry name" value="Dala_Dala_lig_C"/>
    <property type="match status" value="1"/>
</dbReference>
<evidence type="ECO:0000256" key="8">
    <source>
        <dbReference type="ARBA" id="ARBA00022741"/>
    </source>
</evidence>
<evidence type="ECO:0000256" key="12">
    <source>
        <dbReference type="ARBA" id="ARBA00023316"/>
    </source>
</evidence>
<keyword evidence="8 14" id="KW-0547">Nucleotide-binding</keyword>
<dbReference type="Gene3D" id="3.30.470.20">
    <property type="entry name" value="ATP-grasp fold, B domain"/>
    <property type="match status" value="1"/>
</dbReference>
<dbReference type="Gene3D" id="3.40.50.20">
    <property type="match status" value="1"/>
</dbReference>
<evidence type="ECO:0000256" key="14">
    <source>
        <dbReference type="PROSITE-ProRule" id="PRU00409"/>
    </source>
</evidence>
<dbReference type="SUPFAM" id="SSF52440">
    <property type="entry name" value="PreATP-grasp domain"/>
    <property type="match status" value="1"/>
</dbReference>
<keyword evidence="9 14" id="KW-0067">ATP-binding</keyword>
<dbReference type="PROSITE" id="PS00844">
    <property type="entry name" value="DALA_DALA_LIGASE_2"/>
    <property type="match status" value="1"/>
</dbReference>
<dbReference type="InterPro" id="IPR011761">
    <property type="entry name" value="ATP-grasp"/>
</dbReference>
<comment type="subcellular location">
    <subcellularLocation>
        <location evidence="3">Cytoplasm</location>
    </subcellularLocation>
</comment>
<evidence type="ECO:0000313" key="17">
    <source>
        <dbReference type="EMBL" id="AKF11500.1"/>
    </source>
</evidence>
<reference evidence="17 18" key="1">
    <citation type="submission" date="2015-03" db="EMBL/GenBank/DDBJ databases">
        <title>Genome assembly of Sandaracinus amylolyticus DSM 53668.</title>
        <authorList>
            <person name="Sharma G."/>
            <person name="Subramanian S."/>
        </authorList>
    </citation>
    <scope>NUCLEOTIDE SEQUENCE [LARGE SCALE GENOMIC DNA]</scope>
    <source>
        <strain evidence="17 18">DSM 53668</strain>
    </source>
</reference>
<keyword evidence="18" id="KW-1185">Reference proteome</keyword>
<dbReference type="Proteomes" id="UP000034883">
    <property type="component" value="Chromosome"/>
</dbReference>
<dbReference type="GO" id="GO:0009252">
    <property type="term" value="P:peptidoglycan biosynthetic process"/>
    <property type="evidence" value="ECO:0007669"/>
    <property type="project" value="UniProtKB-KW"/>
</dbReference>
<dbReference type="RefSeq" id="WP_053238359.1">
    <property type="nucleotide sequence ID" value="NZ_CP011125.1"/>
</dbReference>
<dbReference type="KEGG" id="samy:DB32_008649"/>
<dbReference type="SUPFAM" id="SSF56059">
    <property type="entry name" value="Glutathione synthetase ATP-binding domain-like"/>
    <property type="match status" value="1"/>
</dbReference>
<comment type="cofactor">
    <cofactor evidence="2">
        <name>Mg(2+)</name>
        <dbReference type="ChEBI" id="CHEBI:18420"/>
    </cofactor>
</comment>
<comment type="similarity">
    <text evidence="4">Belongs to the D-alanine--D-alanine ligase family.</text>
</comment>
<evidence type="ECO:0000256" key="4">
    <source>
        <dbReference type="ARBA" id="ARBA00010871"/>
    </source>
</evidence>
<protein>
    <recommendedName>
        <fullName evidence="5">D-alanine--D-alanine ligase</fullName>
        <ecNumber evidence="5">6.3.2.4</ecNumber>
    </recommendedName>
</protein>
<name>A0A0F6WAD3_9BACT</name>
<dbReference type="EC" id="6.3.2.4" evidence="5"/>
<evidence type="ECO:0000256" key="5">
    <source>
        <dbReference type="ARBA" id="ARBA00012216"/>
    </source>
</evidence>
<comment type="cofactor">
    <cofactor evidence="1">
        <name>Mn(2+)</name>
        <dbReference type="ChEBI" id="CHEBI:29035"/>
    </cofactor>
</comment>